<dbReference type="EMBL" id="JAVRAA010000007">
    <property type="protein sequence ID" value="MDT0338129.1"/>
    <property type="molecule type" value="Genomic_DNA"/>
</dbReference>
<dbReference type="Gene3D" id="1.20.1600.10">
    <property type="entry name" value="Outer membrane efflux proteins (OEP)"/>
    <property type="match status" value="1"/>
</dbReference>
<reference evidence="4" key="1">
    <citation type="submission" date="2023-02" db="EMBL/GenBank/DDBJ databases">
        <title>Description of Herbaspirillum huttiense subsp. nephrolepsisexaltata and Herbaspirillum huttiense subsp. lycopersicon.</title>
        <authorList>
            <person name="Poudel M."/>
            <person name="Sharma A."/>
            <person name="Goss E."/>
            <person name="Tapia J.H."/>
            <person name="Harmon C.M."/>
            <person name="Jones J.B."/>
        </authorList>
    </citation>
    <scope>NUCLEOTIDE SEQUENCE</scope>
    <source>
        <strain evidence="4">NC40101</strain>
    </source>
</reference>
<feature type="coiled-coil region" evidence="3">
    <location>
        <begin position="213"/>
        <end position="278"/>
    </location>
</feature>
<accession>A0AAE4GAN4</accession>
<keyword evidence="2" id="KW-0564">Palmitate</keyword>
<dbReference type="AlphaFoldDB" id="A0AAE4GAN4"/>
<keyword evidence="3" id="KW-0175">Coiled coil</keyword>
<sequence>MTLPTPDEDDFTMFLTPVTPRLLRWPCLACSTALALTLGGCAVGPDFKQPAAPAVSSYTAEKVETTASLDGQHFVAGQDVPAQWWKVFGSPALDALVDQALAHNADLEAAQAALRAARETAAAQGGGLWPSVDLHFMPTRQKVADTLASPLADNSYIYNLHTAQLNIAYAPDIFGGTRRQIEAGRAQAEVQRFQRNATYLTLVSNVVLAVVNEAALREQLQAAEQAAALAARQLDLVRQQRALGALGLADVAAQESLLAQAQAALPALRKQLAQQRDQIAVLAGRFPGEGGSPQLPLSAMTLPAELPLSLPSTLVQQRPDVRAAQAQLQAASAQVGVAIANRLPSFNITGTIGSSAQEFSKLFTSGPGFWTLGLDLATPLFHGGSLQHQQRAAEAGLDQAGAQYRSVVLGAFQNVADTLHAIAADADGLAAATRAESAAQRSFDAAQAQWKAGIAGYPQVLLAQQNLLTASQSRVQAQAARLADTVALFQALGGGWWHQDL</sequence>
<dbReference type="NCBIfam" id="TIGR01845">
    <property type="entry name" value="outer_NodT"/>
    <property type="match status" value="1"/>
</dbReference>
<evidence type="ECO:0000313" key="4">
    <source>
        <dbReference type="EMBL" id="MDT0338129.1"/>
    </source>
</evidence>
<protein>
    <submittedName>
        <fullName evidence="4">Efflux transporter outer membrane subunit</fullName>
    </submittedName>
</protein>
<dbReference type="Gene3D" id="2.20.200.10">
    <property type="entry name" value="Outer membrane efflux proteins (OEP)"/>
    <property type="match status" value="1"/>
</dbReference>
<keyword evidence="2" id="KW-0812">Transmembrane</keyword>
<name>A0AAE4GAN4_9BURK</name>
<evidence type="ECO:0000256" key="2">
    <source>
        <dbReference type="RuleBase" id="RU362097"/>
    </source>
</evidence>
<comment type="similarity">
    <text evidence="1 2">Belongs to the outer membrane factor (OMF) (TC 1.B.17) family.</text>
</comment>
<dbReference type="InterPro" id="IPR003423">
    <property type="entry name" value="OMP_efflux"/>
</dbReference>
<evidence type="ECO:0000256" key="1">
    <source>
        <dbReference type="ARBA" id="ARBA00007613"/>
    </source>
</evidence>
<evidence type="ECO:0000256" key="3">
    <source>
        <dbReference type="SAM" id="Coils"/>
    </source>
</evidence>
<comment type="caution">
    <text evidence="4">The sequence shown here is derived from an EMBL/GenBank/DDBJ whole genome shotgun (WGS) entry which is preliminary data.</text>
</comment>
<keyword evidence="2" id="KW-0472">Membrane</keyword>
<keyword evidence="2" id="KW-0449">Lipoprotein</keyword>
<keyword evidence="2" id="KW-1134">Transmembrane beta strand</keyword>
<dbReference type="GO" id="GO:0005886">
    <property type="term" value="C:plasma membrane"/>
    <property type="evidence" value="ECO:0007669"/>
    <property type="project" value="UniProtKB-SubCell"/>
</dbReference>
<gene>
    <name evidence="4" type="ORF">RJN63_14885</name>
</gene>
<dbReference type="PANTHER" id="PTHR30203">
    <property type="entry name" value="OUTER MEMBRANE CATION EFFLUX PROTEIN"/>
    <property type="match status" value="1"/>
</dbReference>
<proteinExistence type="inferred from homology"/>
<comment type="subcellular location">
    <subcellularLocation>
        <location evidence="2">Cell membrane</location>
        <topology evidence="2">Lipid-anchor</topology>
    </subcellularLocation>
</comment>
<dbReference type="RefSeq" id="WP_310837779.1">
    <property type="nucleotide sequence ID" value="NZ_JAVLSM010000008.1"/>
</dbReference>
<dbReference type="Pfam" id="PF02321">
    <property type="entry name" value="OEP"/>
    <property type="match status" value="2"/>
</dbReference>
<organism evidence="4">
    <name type="scientific">Herbaspirillum huttiense subsp. nephrolepidis</name>
    <dbReference type="NCBI Taxonomy" id="3075126"/>
    <lineage>
        <taxon>Bacteria</taxon>
        <taxon>Pseudomonadati</taxon>
        <taxon>Pseudomonadota</taxon>
        <taxon>Betaproteobacteria</taxon>
        <taxon>Burkholderiales</taxon>
        <taxon>Oxalobacteraceae</taxon>
        <taxon>Herbaspirillum</taxon>
    </lineage>
</organism>
<dbReference type="PANTHER" id="PTHR30203:SF33">
    <property type="entry name" value="BLR4455 PROTEIN"/>
    <property type="match status" value="1"/>
</dbReference>
<dbReference type="SUPFAM" id="SSF56954">
    <property type="entry name" value="Outer membrane efflux proteins (OEP)"/>
    <property type="match status" value="1"/>
</dbReference>
<dbReference type="GO" id="GO:0015562">
    <property type="term" value="F:efflux transmembrane transporter activity"/>
    <property type="evidence" value="ECO:0007669"/>
    <property type="project" value="InterPro"/>
</dbReference>
<dbReference type="InterPro" id="IPR010131">
    <property type="entry name" value="MdtP/NodT-like"/>
</dbReference>